<keyword evidence="10" id="KW-0560">Oxidoreductase</keyword>
<dbReference type="Proteomes" id="UP000887566">
    <property type="component" value="Unplaced"/>
</dbReference>
<dbReference type="Pfam" id="PF01222">
    <property type="entry name" value="ERG4_ERG24"/>
    <property type="match status" value="1"/>
</dbReference>
<evidence type="ECO:0000256" key="11">
    <source>
        <dbReference type="ARBA" id="ARBA00023011"/>
    </source>
</evidence>
<evidence type="ECO:0000256" key="1">
    <source>
        <dbReference type="ARBA" id="ARBA00004473"/>
    </source>
</evidence>
<evidence type="ECO:0000256" key="21">
    <source>
        <dbReference type="ARBA" id="ARBA00060577"/>
    </source>
</evidence>
<dbReference type="GO" id="GO:0003677">
    <property type="term" value="F:DNA binding"/>
    <property type="evidence" value="ECO:0007669"/>
    <property type="project" value="UniProtKB-KW"/>
</dbReference>
<keyword evidence="5" id="KW-0597">Phosphoprotein</keyword>
<comment type="pathway">
    <text evidence="21">Steroid biosynthesis.</text>
</comment>
<reference evidence="25" key="1">
    <citation type="submission" date="2022-11" db="UniProtKB">
        <authorList>
            <consortium name="WormBaseParasite"/>
        </authorList>
    </citation>
    <scope>IDENTIFICATION</scope>
</reference>
<dbReference type="WBParaSite" id="PSAMB.scaffold3010size20049.g20032.t1">
    <property type="protein sequence ID" value="PSAMB.scaffold3010size20049.g20032.t1"/>
    <property type="gene ID" value="PSAMB.scaffold3010size20049.g20032"/>
</dbReference>
<keyword evidence="6 23" id="KW-0812">Transmembrane</keyword>
<keyword evidence="7" id="KW-0521">NADP</keyword>
<dbReference type="PANTHER" id="PTHR21257:SF55">
    <property type="entry name" value="DELTA(14)-STEROL REDUCTASE LBR"/>
    <property type="match status" value="1"/>
</dbReference>
<protein>
    <recommendedName>
        <fullName evidence="22">Delta(14)-sterol reductase</fullName>
        <ecNumber evidence="3">1.3.1.70</ecNumber>
    </recommendedName>
    <alternativeName>
        <fullName evidence="19">C-14 sterol reductase</fullName>
    </alternativeName>
    <alternativeName>
        <fullName evidence="20">Sterol C14-reductase</fullName>
    </alternativeName>
</protein>
<feature type="transmembrane region" description="Helical" evidence="23">
    <location>
        <begin position="82"/>
        <end position="104"/>
    </location>
</feature>
<dbReference type="GO" id="GO:0050613">
    <property type="term" value="F:Delta14-sterol reductase activity"/>
    <property type="evidence" value="ECO:0007669"/>
    <property type="project" value="UniProtKB-EC"/>
</dbReference>
<keyword evidence="17" id="KW-0753">Steroid metabolism</keyword>
<feature type="transmembrane region" description="Helical" evidence="23">
    <location>
        <begin position="125"/>
        <end position="144"/>
    </location>
</feature>
<keyword evidence="15" id="KW-1207">Sterol metabolism</keyword>
<keyword evidence="13" id="KW-0238">DNA-binding</keyword>
<feature type="transmembrane region" description="Helical" evidence="23">
    <location>
        <begin position="281"/>
        <end position="303"/>
    </location>
</feature>
<dbReference type="AlphaFoldDB" id="A0A914W487"/>
<accession>A0A914W487</accession>
<keyword evidence="14 23" id="KW-0472">Membrane</keyword>
<evidence type="ECO:0000313" key="24">
    <source>
        <dbReference type="Proteomes" id="UP000887566"/>
    </source>
</evidence>
<evidence type="ECO:0000256" key="17">
    <source>
        <dbReference type="ARBA" id="ARBA00023221"/>
    </source>
</evidence>
<keyword evidence="16" id="KW-0675">Receptor</keyword>
<evidence type="ECO:0000256" key="6">
    <source>
        <dbReference type="ARBA" id="ARBA00022692"/>
    </source>
</evidence>
<evidence type="ECO:0000313" key="25">
    <source>
        <dbReference type="WBParaSite" id="PSAMB.scaffold3010size20049.g20032.t1"/>
    </source>
</evidence>
<keyword evidence="8" id="KW-0752">Steroid biosynthesis</keyword>
<evidence type="ECO:0000256" key="10">
    <source>
        <dbReference type="ARBA" id="ARBA00023002"/>
    </source>
</evidence>
<evidence type="ECO:0000256" key="2">
    <source>
        <dbReference type="ARBA" id="ARBA00005402"/>
    </source>
</evidence>
<evidence type="ECO:0000256" key="13">
    <source>
        <dbReference type="ARBA" id="ARBA00023125"/>
    </source>
</evidence>
<comment type="subcellular location">
    <subcellularLocation>
        <location evidence="1">Nucleus inner membrane</location>
        <topology evidence="1">Multi-pass membrane protein</topology>
    </subcellularLocation>
</comment>
<evidence type="ECO:0000256" key="18">
    <source>
        <dbReference type="ARBA" id="ARBA00023242"/>
    </source>
</evidence>
<name>A0A914W487_9BILA</name>
<evidence type="ECO:0000256" key="5">
    <source>
        <dbReference type="ARBA" id="ARBA00022553"/>
    </source>
</evidence>
<dbReference type="InterPro" id="IPR001171">
    <property type="entry name" value="ERG24_DHCR-like"/>
</dbReference>
<evidence type="ECO:0000256" key="16">
    <source>
        <dbReference type="ARBA" id="ARBA00023170"/>
    </source>
</evidence>
<evidence type="ECO:0000256" key="4">
    <source>
        <dbReference type="ARBA" id="ARBA00022516"/>
    </source>
</evidence>
<feature type="transmembrane region" description="Helical" evidence="23">
    <location>
        <begin position="156"/>
        <end position="176"/>
    </location>
</feature>
<evidence type="ECO:0000256" key="12">
    <source>
        <dbReference type="ARBA" id="ARBA00023098"/>
    </source>
</evidence>
<feature type="transmembrane region" description="Helical" evidence="23">
    <location>
        <begin position="37"/>
        <end position="62"/>
    </location>
</feature>
<keyword evidence="4" id="KW-0444">Lipid biosynthesis</keyword>
<keyword evidence="11" id="KW-0756">Sterol biosynthesis</keyword>
<keyword evidence="9 23" id="KW-1133">Transmembrane helix</keyword>
<evidence type="ECO:0000256" key="3">
    <source>
        <dbReference type="ARBA" id="ARBA00012413"/>
    </source>
</evidence>
<evidence type="ECO:0000256" key="7">
    <source>
        <dbReference type="ARBA" id="ARBA00022857"/>
    </source>
</evidence>
<dbReference type="GO" id="GO:0005789">
    <property type="term" value="C:endoplasmic reticulum membrane"/>
    <property type="evidence" value="ECO:0007669"/>
    <property type="project" value="TreeGrafter"/>
</dbReference>
<keyword evidence="12" id="KW-0443">Lipid metabolism</keyword>
<dbReference type="GO" id="GO:0005637">
    <property type="term" value="C:nuclear inner membrane"/>
    <property type="evidence" value="ECO:0007669"/>
    <property type="project" value="UniProtKB-SubCell"/>
</dbReference>
<sequence>MADSPYGRRPIHTIKLGRQTSEDDKLRYVDVKPKLEFGGTIGAGLLTVALPLFLVAYVALLHRTDPTLTAIANIRSVDLKSLFTFEAFLIVFAWFICSLLSYLIPYGRNVPGRRLPDGSVLHYNCNGLIFLLIALVGFEVAYIFNVQIIDYVIANIVQLAVASIVLSFVLSVLLYIRSLSVPKSALSDAGYSGNAIYGFFMGRELNPRSYGIDLKFACELRPGLVGWLLIDLCACAVCFKQTGSVSPSLFFVTAAQGLYIADALWFEEAILSTTDITCEGFGFMLAFGDLAWVPFLYCSQAIFLMNAESHTPQAIPHWFLVALIALFVVGYVIFRSANLQKNNFRSQPNSASSTGMKSIATGVADRRLLCDGWWGWVRHPNYLGDIIMAFSWSLACGFRYTAPYFYPFYLCVLLVLRAERDERSSLRKYGSAWTTYCQEVPYRIIPGIW</sequence>
<evidence type="ECO:0000256" key="22">
    <source>
        <dbReference type="ARBA" id="ARBA00069705"/>
    </source>
</evidence>
<dbReference type="Gene3D" id="1.20.120.1630">
    <property type="match status" value="1"/>
</dbReference>
<feature type="transmembrane region" description="Helical" evidence="23">
    <location>
        <begin position="315"/>
        <end position="334"/>
    </location>
</feature>
<evidence type="ECO:0000256" key="14">
    <source>
        <dbReference type="ARBA" id="ARBA00023136"/>
    </source>
</evidence>
<dbReference type="EC" id="1.3.1.70" evidence="3"/>
<evidence type="ECO:0000256" key="19">
    <source>
        <dbReference type="ARBA" id="ARBA00030165"/>
    </source>
</evidence>
<keyword evidence="18" id="KW-0539">Nucleus</keyword>
<proteinExistence type="inferred from homology"/>
<evidence type="ECO:0000256" key="8">
    <source>
        <dbReference type="ARBA" id="ARBA00022955"/>
    </source>
</evidence>
<evidence type="ECO:0000256" key="15">
    <source>
        <dbReference type="ARBA" id="ARBA00023166"/>
    </source>
</evidence>
<dbReference type="FunFam" id="1.20.120.1630:FF:000011">
    <property type="entry name" value="Delta(14)-sterol reductase"/>
    <property type="match status" value="1"/>
</dbReference>
<dbReference type="GO" id="GO:0006695">
    <property type="term" value="P:cholesterol biosynthetic process"/>
    <property type="evidence" value="ECO:0007669"/>
    <property type="project" value="TreeGrafter"/>
</dbReference>
<evidence type="ECO:0000256" key="23">
    <source>
        <dbReference type="SAM" id="Phobius"/>
    </source>
</evidence>
<organism evidence="24 25">
    <name type="scientific">Plectus sambesii</name>
    <dbReference type="NCBI Taxonomy" id="2011161"/>
    <lineage>
        <taxon>Eukaryota</taxon>
        <taxon>Metazoa</taxon>
        <taxon>Ecdysozoa</taxon>
        <taxon>Nematoda</taxon>
        <taxon>Chromadorea</taxon>
        <taxon>Plectida</taxon>
        <taxon>Plectina</taxon>
        <taxon>Plectoidea</taxon>
        <taxon>Plectidae</taxon>
        <taxon>Plectus</taxon>
    </lineage>
</organism>
<dbReference type="PANTHER" id="PTHR21257">
    <property type="entry name" value="DELTA(14)-STEROL REDUCTASE"/>
    <property type="match status" value="1"/>
</dbReference>
<comment type="similarity">
    <text evidence="2">Belongs to the ERG4/ERG24 family.</text>
</comment>
<keyword evidence="24" id="KW-1185">Reference proteome</keyword>
<evidence type="ECO:0000256" key="20">
    <source>
        <dbReference type="ARBA" id="ARBA00031227"/>
    </source>
</evidence>
<evidence type="ECO:0000256" key="9">
    <source>
        <dbReference type="ARBA" id="ARBA00022989"/>
    </source>
</evidence>